<proteinExistence type="predicted"/>
<organism evidence="1">
    <name type="scientific">Geoglobus ahangari</name>
    <dbReference type="NCBI Taxonomy" id="113653"/>
    <lineage>
        <taxon>Archaea</taxon>
        <taxon>Methanobacteriati</taxon>
        <taxon>Methanobacteriota</taxon>
        <taxon>Archaeoglobi</taxon>
        <taxon>Archaeoglobales</taxon>
        <taxon>Archaeoglobaceae</taxon>
        <taxon>Geoglobus</taxon>
    </lineage>
</organism>
<dbReference type="InterPro" id="IPR018716">
    <property type="entry name" value="DUF2240"/>
</dbReference>
<protein>
    <submittedName>
        <fullName evidence="1">DUF2240 family protein</fullName>
    </submittedName>
</protein>
<name>A0A7C3YGB7_9EURY</name>
<evidence type="ECO:0000313" key="1">
    <source>
        <dbReference type="EMBL" id="HGE66962.1"/>
    </source>
</evidence>
<dbReference type="Pfam" id="PF09999">
    <property type="entry name" value="DUF2240"/>
    <property type="match status" value="1"/>
</dbReference>
<dbReference type="AlphaFoldDB" id="A0A7C3YGB7"/>
<dbReference type="EMBL" id="DTPI01000033">
    <property type="protein sequence ID" value="HGE66962.1"/>
    <property type="molecule type" value="Genomic_DNA"/>
</dbReference>
<gene>
    <name evidence="1" type="ORF">ENX77_07620</name>
</gene>
<comment type="caution">
    <text evidence="1">The sequence shown here is derived from an EMBL/GenBank/DDBJ whole genome shotgun (WGS) entry which is preliminary data.</text>
</comment>
<accession>A0A7C3YGB7</accession>
<sequence length="154" mass="17412">MLKKTIASAFKLKGKSEMEKSELTYTLSFDLKFFSHETSKKVVELAEKRGVIKVEDGVARPNFNLSEIEIEEDFKPDVQKLFNNGLFDKIVRDICGRTGKEFPEVIKIINKKQMELGNILDVEVVALIVAAEEGIDIGNYLKEVEDEVLRKGSS</sequence>
<reference evidence="1" key="1">
    <citation type="journal article" date="2020" name="mSystems">
        <title>Genome- and Community-Level Interaction Insights into Carbon Utilization and Element Cycling Functions of Hydrothermarchaeota in Hydrothermal Sediment.</title>
        <authorList>
            <person name="Zhou Z."/>
            <person name="Liu Y."/>
            <person name="Xu W."/>
            <person name="Pan J."/>
            <person name="Luo Z.H."/>
            <person name="Li M."/>
        </authorList>
    </citation>
    <scope>NUCLEOTIDE SEQUENCE [LARGE SCALE GENOMIC DNA]</scope>
    <source>
        <strain evidence="1">SpSt-97</strain>
    </source>
</reference>